<evidence type="ECO:0000313" key="1">
    <source>
        <dbReference type="EMBL" id="TWU33844.1"/>
    </source>
</evidence>
<gene>
    <name evidence="1" type="ORF">Poly41_48440</name>
</gene>
<organism evidence="1 2">
    <name type="scientific">Novipirellula artificiosorum</name>
    <dbReference type="NCBI Taxonomy" id="2528016"/>
    <lineage>
        <taxon>Bacteria</taxon>
        <taxon>Pseudomonadati</taxon>
        <taxon>Planctomycetota</taxon>
        <taxon>Planctomycetia</taxon>
        <taxon>Pirellulales</taxon>
        <taxon>Pirellulaceae</taxon>
        <taxon>Novipirellula</taxon>
    </lineage>
</organism>
<protein>
    <submittedName>
        <fullName evidence="1">Uncharacterized protein</fullName>
    </submittedName>
</protein>
<keyword evidence="2" id="KW-1185">Reference proteome</keyword>
<dbReference type="AlphaFoldDB" id="A0A5C6DD88"/>
<dbReference type="Proteomes" id="UP000319143">
    <property type="component" value="Unassembled WGS sequence"/>
</dbReference>
<comment type="caution">
    <text evidence="1">The sequence shown here is derived from an EMBL/GenBank/DDBJ whole genome shotgun (WGS) entry which is preliminary data.</text>
</comment>
<accession>A0A5C6DD88</accession>
<evidence type="ECO:0000313" key="2">
    <source>
        <dbReference type="Proteomes" id="UP000319143"/>
    </source>
</evidence>
<dbReference type="EMBL" id="SJPV01000009">
    <property type="protein sequence ID" value="TWU33844.1"/>
    <property type="molecule type" value="Genomic_DNA"/>
</dbReference>
<sequence>MNEGLPSVSVQTVEKRNPKLVFRLCTDRLCWGVGWDFPVPGSRFRRLHLVCDSAVSARNSPIKGPNDIDFPLSTLDRHTEVLISGLYGWPAFPSAQTVSTMTLPPSHLCLRPQSLAKPSS</sequence>
<name>A0A5C6DD88_9BACT</name>
<reference evidence="1 2" key="1">
    <citation type="submission" date="2019-02" db="EMBL/GenBank/DDBJ databases">
        <title>Deep-cultivation of Planctomycetes and their phenomic and genomic characterization uncovers novel biology.</title>
        <authorList>
            <person name="Wiegand S."/>
            <person name="Jogler M."/>
            <person name="Boedeker C."/>
            <person name="Pinto D."/>
            <person name="Vollmers J."/>
            <person name="Rivas-Marin E."/>
            <person name="Kohn T."/>
            <person name="Peeters S.H."/>
            <person name="Heuer A."/>
            <person name="Rast P."/>
            <person name="Oberbeckmann S."/>
            <person name="Bunk B."/>
            <person name="Jeske O."/>
            <person name="Meyerdierks A."/>
            <person name="Storesund J.E."/>
            <person name="Kallscheuer N."/>
            <person name="Luecker S."/>
            <person name="Lage O.M."/>
            <person name="Pohl T."/>
            <person name="Merkel B.J."/>
            <person name="Hornburger P."/>
            <person name="Mueller R.-W."/>
            <person name="Bruemmer F."/>
            <person name="Labrenz M."/>
            <person name="Spormann A.M."/>
            <person name="Op Den Camp H."/>
            <person name="Overmann J."/>
            <person name="Amann R."/>
            <person name="Jetten M.S.M."/>
            <person name="Mascher T."/>
            <person name="Medema M.H."/>
            <person name="Devos D.P."/>
            <person name="Kaster A.-K."/>
            <person name="Ovreas L."/>
            <person name="Rohde M."/>
            <person name="Galperin M.Y."/>
            <person name="Jogler C."/>
        </authorList>
    </citation>
    <scope>NUCLEOTIDE SEQUENCE [LARGE SCALE GENOMIC DNA]</scope>
    <source>
        <strain evidence="1 2">Poly41</strain>
    </source>
</reference>
<proteinExistence type="predicted"/>